<evidence type="ECO:0000313" key="2">
    <source>
        <dbReference type="EMBL" id="SBW06608.1"/>
    </source>
</evidence>
<evidence type="ECO:0000259" key="1">
    <source>
        <dbReference type="Pfam" id="PF00078"/>
    </source>
</evidence>
<dbReference type="Gene3D" id="3.30.70.270">
    <property type="match status" value="1"/>
</dbReference>
<dbReference type="EMBL" id="FLUP01000001">
    <property type="protein sequence ID" value="SBW06608.1"/>
    <property type="molecule type" value="Genomic_DNA"/>
</dbReference>
<dbReference type="InterPro" id="IPR043128">
    <property type="entry name" value="Rev_trsase/Diguanyl_cyclase"/>
</dbReference>
<keyword evidence="2" id="KW-0548">Nucleotidyltransferase</keyword>
<accession>A0A212K4R7</accession>
<dbReference type="SUPFAM" id="SSF56672">
    <property type="entry name" value="DNA/RNA polymerases"/>
    <property type="match status" value="1"/>
</dbReference>
<proteinExistence type="predicted"/>
<reference evidence="2" key="1">
    <citation type="submission" date="2016-04" db="EMBL/GenBank/DDBJ databases">
        <authorList>
            <person name="Evans L.H."/>
            <person name="Alamgir A."/>
            <person name="Owens N."/>
            <person name="Weber N.D."/>
            <person name="Virtaneva K."/>
            <person name="Barbian K."/>
            <person name="Babar A."/>
            <person name="Rosenke K."/>
        </authorList>
    </citation>
    <scope>NUCLEOTIDE SEQUENCE</scope>
    <source>
        <strain evidence="2">92-2</strain>
    </source>
</reference>
<sequence>MERLKGYTTLPFHSTLRVLHLQVESAYLRNIDTELKAKFEYYDRYVDDIVILSKTKDNIDKYCEAVFSDIDLELNTEKTKYFCQDSPVQFLGYTLLQNEITVKATTLEKHLRSISMMFARLKKTLSLEKKRKRKIGVGIIKSAFVEDLNVKIAGAKYQNKRYGWLQYFSEITDTQIPYLIDNFVRTQFQKSPVVSTTPPDLKHASRAFYELKFSGKSTTYLHNYEEVDTQKKRDWLTKRGLAPGTFTGPNIDQLYAYHVGRFLSQIERDMGLDYKI</sequence>
<keyword evidence="2" id="KW-0808">Transferase</keyword>
<keyword evidence="2" id="KW-0695">RNA-directed DNA polymerase</keyword>
<gene>
    <name evidence="2" type="ORF">KM92DES2_12212</name>
</gene>
<name>A0A212K4R7_9BACT</name>
<organism evidence="2">
    <name type="scientific">uncultured Desulfovibrio sp</name>
    <dbReference type="NCBI Taxonomy" id="167968"/>
    <lineage>
        <taxon>Bacteria</taxon>
        <taxon>Pseudomonadati</taxon>
        <taxon>Thermodesulfobacteriota</taxon>
        <taxon>Desulfovibrionia</taxon>
        <taxon>Desulfovibrionales</taxon>
        <taxon>Desulfovibrionaceae</taxon>
        <taxon>Desulfovibrio</taxon>
        <taxon>environmental samples</taxon>
    </lineage>
</organism>
<dbReference type="Pfam" id="PF00078">
    <property type="entry name" value="RVT_1"/>
    <property type="match status" value="1"/>
</dbReference>
<feature type="domain" description="Reverse transcriptase" evidence="1">
    <location>
        <begin position="31"/>
        <end position="95"/>
    </location>
</feature>
<dbReference type="AlphaFoldDB" id="A0A212K4R7"/>
<dbReference type="GO" id="GO:0003964">
    <property type="term" value="F:RNA-directed DNA polymerase activity"/>
    <property type="evidence" value="ECO:0007669"/>
    <property type="project" value="UniProtKB-KW"/>
</dbReference>
<dbReference type="InterPro" id="IPR043502">
    <property type="entry name" value="DNA/RNA_pol_sf"/>
</dbReference>
<protein>
    <submittedName>
        <fullName evidence="2">RNA-directed DNA polymerase (Reverse transcriptase)</fullName>
    </submittedName>
</protein>
<dbReference type="InterPro" id="IPR000477">
    <property type="entry name" value="RT_dom"/>
</dbReference>